<feature type="compositionally biased region" description="Basic and acidic residues" evidence="1">
    <location>
        <begin position="156"/>
        <end position="167"/>
    </location>
</feature>
<protein>
    <recommendedName>
        <fullName evidence="2">C2 domain-containing protein</fullName>
    </recommendedName>
</protein>
<sequence length="977" mass="106167">MATKTARLAGLTGMHTAGIYSDMTVDGPEIGTLVVVFDRAKNLPNRKTMGKQDPYCAARLGKEAKKTETDKRGGQTPKWDQEIRFTVHDSPDYHNLKVSVFNDDKKTELIGETWVSLEAVVVPGGGQNDLWHNLNCKGKYAGEIRIELTYYDTRPKTENPALDRRGETLPVDVQPGQAPSMTGPRESTSVKRRPLPAGPAISSPSSAIIPDHALPVPAPVSAPRSYHTPPRPLPQSAAHSEDHTPSSQRRTYTNDYQPQPVQRQSSLPPEDASPYPLIPPSSRTRPQYQPTQLPDPSRYGYGSPVDRRSPRPPVEDLNGYDGPRIRDQPDGYAREPYAVRPIEPLPAQPNAGHRHRASVAIGSEYNNVARAQYSVNNRPHSQSDLPHSHSAPVIVSYQTLELARQERRGHNYTPPTQRAYHDPSVDAGVHQTALSHYGAPCSHEASYPAHVQTYDEPDSFDPSGHPSQHYGYHEHSHAPSAHAPAYMQPTVEDEDDVAPPPPPVHRSSAPAAVPQVSSRHMRHSSNMAPAPLSIATDRHRRSTHGSSPQPRHHQDEYSPSPLSNHQSYAHHGHAVSPSGGYVEPLRPTSSHSNMLESIEDNPHSLPLSLTPGYDATAVDLYHHSSRRNSRLSTGNVNLMSMSGPYQDARPPAYDTPPRAPPLSQQQHIPDYQTPPRPHLYDHHQSPSPHPYPSAEIAPMIKPRAISPDTRLSRVPDRATPVRKSVSPRPSSSADPTERRLSGAPFSPDSFDAYNPTLHTPHAASHSPAAATPSPDTHRPANTSTDANGTGQVVTFHGKLVDPSDHLPVEAWAPEPEPKGPKKDKPARERIGLTGAREPVPSGQRQRDRDAAIRNAVHAAAGVAANAGVPAVSPRLPGSAQEGAGRNRLQKRSPRQNPTGGMPLAERENVGGFGYGDVDGGMGYAGRGGPPPIPAKVPLDEGMMGGEMSALSRELSRIDISAPSAGARRGDGAMRRWR</sequence>
<name>R7YNM7_CONA1</name>
<dbReference type="STRING" id="1168221.R7YNM7"/>
<feature type="region of interest" description="Disordered" evidence="1">
    <location>
        <begin position="156"/>
        <end position="331"/>
    </location>
</feature>
<feature type="compositionally biased region" description="Low complexity" evidence="1">
    <location>
        <begin position="198"/>
        <end position="210"/>
    </location>
</feature>
<dbReference type="OMA" id="RYTHPRM"/>
<feature type="compositionally biased region" description="Basic and acidic residues" evidence="1">
    <location>
        <begin position="798"/>
        <end position="807"/>
    </location>
</feature>
<proteinExistence type="predicted"/>
<evidence type="ECO:0000313" key="3">
    <source>
        <dbReference type="EMBL" id="EON63251.1"/>
    </source>
</evidence>
<feature type="compositionally biased region" description="Low complexity" evidence="1">
    <location>
        <begin position="505"/>
        <end position="518"/>
    </location>
</feature>
<feature type="compositionally biased region" description="Polar residues" evidence="1">
    <location>
        <begin position="630"/>
        <end position="640"/>
    </location>
</feature>
<feature type="compositionally biased region" description="Polar residues" evidence="1">
    <location>
        <begin position="281"/>
        <end position="294"/>
    </location>
</feature>
<feature type="compositionally biased region" description="Polar residues" evidence="1">
    <location>
        <begin position="245"/>
        <end position="267"/>
    </location>
</feature>
<dbReference type="OrthoDB" id="270970at2759"/>
<dbReference type="GeneID" id="19899789"/>
<evidence type="ECO:0000313" key="4">
    <source>
        <dbReference type="Proteomes" id="UP000016924"/>
    </source>
</evidence>
<evidence type="ECO:0000259" key="2">
    <source>
        <dbReference type="PROSITE" id="PS50004"/>
    </source>
</evidence>
<reference evidence="4" key="1">
    <citation type="submission" date="2012-06" db="EMBL/GenBank/DDBJ databases">
        <title>The genome sequence of Coniosporium apollinis CBS 100218.</title>
        <authorList>
            <consortium name="The Broad Institute Genome Sequencing Platform"/>
            <person name="Cuomo C."/>
            <person name="Gorbushina A."/>
            <person name="Noack S."/>
            <person name="Walker B."/>
            <person name="Young S.K."/>
            <person name="Zeng Q."/>
            <person name="Gargeya S."/>
            <person name="Fitzgerald M."/>
            <person name="Haas B."/>
            <person name="Abouelleil A."/>
            <person name="Alvarado L."/>
            <person name="Arachchi H.M."/>
            <person name="Berlin A.M."/>
            <person name="Chapman S.B."/>
            <person name="Goldberg J."/>
            <person name="Griggs A."/>
            <person name="Gujja S."/>
            <person name="Hansen M."/>
            <person name="Howarth C."/>
            <person name="Imamovic A."/>
            <person name="Larimer J."/>
            <person name="McCowan C."/>
            <person name="Montmayeur A."/>
            <person name="Murphy C."/>
            <person name="Neiman D."/>
            <person name="Pearson M."/>
            <person name="Priest M."/>
            <person name="Roberts A."/>
            <person name="Saif S."/>
            <person name="Shea T."/>
            <person name="Sisk P."/>
            <person name="Sykes S."/>
            <person name="Wortman J."/>
            <person name="Nusbaum C."/>
            <person name="Birren B."/>
        </authorList>
    </citation>
    <scope>NUCLEOTIDE SEQUENCE [LARGE SCALE GENOMIC DNA]</scope>
    <source>
        <strain evidence="4">CBS 100218</strain>
    </source>
</reference>
<feature type="region of interest" description="Disordered" evidence="1">
    <location>
        <begin position="452"/>
        <end position="607"/>
    </location>
</feature>
<dbReference type="HOGENOM" id="CLU_008050_0_0_1"/>
<dbReference type="PROSITE" id="PS50004">
    <property type="entry name" value="C2"/>
    <property type="match status" value="1"/>
</dbReference>
<dbReference type="InterPro" id="IPR035892">
    <property type="entry name" value="C2_domain_sf"/>
</dbReference>
<dbReference type="InterPro" id="IPR052981">
    <property type="entry name" value="Ingression_C2_domain"/>
</dbReference>
<dbReference type="eggNOG" id="ENOG502RDJ2">
    <property type="taxonomic scope" value="Eukaryota"/>
</dbReference>
<feature type="compositionally biased region" description="Basic and acidic residues" evidence="1">
    <location>
        <begin position="815"/>
        <end position="830"/>
    </location>
</feature>
<dbReference type="CDD" id="cd08681">
    <property type="entry name" value="C2_fungal_Inn1p-like"/>
    <property type="match status" value="1"/>
</dbReference>
<feature type="region of interest" description="Disordered" evidence="1">
    <location>
        <begin position="868"/>
        <end position="912"/>
    </location>
</feature>
<dbReference type="PANTHER" id="PTHR47052:SF3">
    <property type="entry name" value="INGRESSION PROTEIN 1"/>
    <property type="match status" value="1"/>
</dbReference>
<evidence type="ECO:0000256" key="1">
    <source>
        <dbReference type="SAM" id="MobiDB-lite"/>
    </source>
</evidence>
<feature type="domain" description="C2" evidence="2">
    <location>
        <begin position="13"/>
        <end position="132"/>
    </location>
</feature>
<dbReference type="RefSeq" id="XP_007778568.1">
    <property type="nucleotide sequence ID" value="XM_007780378.1"/>
</dbReference>
<accession>R7YNM7</accession>
<gene>
    <name evidence="3" type="ORF">W97_02478</name>
</gene>
<dbReference type="EMBL" id="JH767562">
    <property type="protein sequence ID" value="EON63251.1"/>
    <property type="molecule type" value="Genomic_DNA"/>
</dbReference>
<dbReference type="AlphaFoldDB" id="R7YNM7"/>
<dbReference type="Proteomes" id="UP000016924">
    <property type="component" value="Unassembled WGS sequence"/>
</dbReference>
<dbReference type="Gene3D" id="2.60.40.150">
    <property type="entry name" value="C2 domain"/>
    <property type="match status" value="1"/>
</dbReference>
<feature type="compositionally biased region" description="Low complexity" evidence="1">
    <location>
        <begin position="758"/>
        <end position="774"/>
    </location>
</feature>
<feature type="compositionally biased region" description="Low complexity" evidence="1">
    <location>
        <begin position="721"/>
        <end position="732"/>
    </location>
</feature>
<feature type="compositionally biased region" description="Polar residues" evidence="1">
    <location>
        <begin position="779"/>
        <end position="792"/>
    </location>
</feature>
<organism evidence="3 4">
    <name type="scientific">Coniosporium apollinis (strain CBS 100218)</name>
    <name type="common">Rock-inhabiting black yeast</name>
    <dbReference type="NCBI Taxonomy" id="1168221"/>
    <lineage>
        <taxon>Eukaryota</taxon>
        <taxon>Fungi</taxon>
        <taxon>Dikarya</taxon>
        <taxon>Ascomycota</taxon>
        <taxon>Pezizomycotina</taxon>
        <taxon>Dothideomycetes</taxon>
        <taxon>Dothideomycetes incertae sedis</taxon>
        <taxon>Coniosporium</taxon>
    </lineage>
</organism>
<dbReference type="InterPro" id="IPR000008">
    <property type="entry name" value="C2_dom"/>
</dbReference>
<dbReference type="Pfam" id="PF00168">
    <property type="entry name" value="C2"/>
    <property type="match status" value="1"/>
</dbReference>
<dbReference type="SMART" id="SM00239">
    <property type="entry name" value="C2"/>
    <property type="match status" value="1"/>
</dbReference>
<dbReference type="InterPro" id="IPR037791">
    <property type="entry name" value="C2_fungal_Inn1"/>
</dbReference>
<keyword evidence="4" id="KW-1185">Reference proteome</keyword>
<dbReference type="SUPFAM" id="SSF49562">
    <property type="entry name" value="C2 domain (Calcium/lipid-binding domain, CaLB)"/>
    <property type="match status" value="1"/>
</dbReference>
<dbReference type="PANTHER" id="PTHR47052">
    <property type="entry name" value="CONSERVED SERINE PROLINE-RICH PROTEIN (AFU_ORTHOLOGUE AFUA_2G01790)"/>
    <property type="match status" value="1"/>
</dbReference>
<feature type="region of interest" description="Disordered" evidence="1">
    <location>
        <begin position="625"/>
        <end position="848"/>
    </location>
</feature>